<dbReference type="InterPro" id="IPR001926">
    <property type="entry name" value="TrpB-like_PALP"/>
</dbReference>
<dbReference type="Gene3D" id="3.40.50.1100">
    <property type="match status" value="3"/>
</dbReference>
<sequence length="378" mass="40359">MVLTPAGTSKLPVWTNPSASSFQCTLIDDPDLPHRFHAHLPGFQVSPLVPLDDLAAELGIKRVFVKDESKRAGLPAFKILGASWGTFRAVAELVGMEPDVGLEDVVIKAQEAEIKLLAATEGNHGQAVARMAKLMKLEVEIYASNFMDQSTESLIAGEGAKVIRVDGDYDAAVAQAAKQAFRKKNHILIQDNSFEGYEKIPNWIIEGYSTLLMEVESQLQEVGLKATTIVTPIGVGSLGHAVVSFAKSKSRGIGVIGVEPINSACLHHSLRTGNNRTIRTTATIMAGMNCGTVSPISWPILKQGVNASVTISEWEAHQAVEYLHRHGIDAGPCGAAALAALRRVAAENPGAVGLGRDSVVVLLSTEGKREYAVPNDDT</sequence>
<proteinExistence type="predicted"/>
<keyword evidence="3" id="KW-1185">Reference proteome</keyword>
<dbReference type="Proteomes" id="UP000606974">
    <property type="component" value="Unassembled WGS sequence"/>
</dbReference>
<dbReference type="InterPro" id="IPR036052">
    <property type="entry name" value="TrpB-like_PALP_sf"/>
</dbReference>
<dbReference type="PANTHER" id="PTHR42937">
    <property type="match status" value="1"/>
</dbReference>
<evidence type="ECO:0000259" key="1">
    <source>
        <dbReference type="Pfam" id="PF00291"/>
    </source>
</evidence>
<dbReference type="SUPFAM" id="SSF53686">
    <property type="entry name" value="Tryptophan synthase beta subunit-like PLP-dependent enzymes"/>
    <property type="match status" value="1"/>
</dbReference>
<dbReference type="NCBIfam" id="NF006058">
    <property type="entry name" value="PRK08206.1"/>
    <property type="match status" value="1"/>
</dbReference>
<gene>
    <name evidence="2" type="ORF">GJ744_005898</name>
</gene>
<comment type="caution">
    <text evidence="2">The sequence shown here is derived from an EMBL/GenBank/DDBJ whole genome shotgun (WGS) entry which is preliminary data.</text>
</comment>
<dbReference type="Pfam" id="PF00291">
    <property type="entry name" value="PALP"/>
    <property type="match status" value="1"/>
</dbReference>
<reference evidence="2" key="1">
    <citation type="submission" date="2020-02" db="EMBL/GenBank/DDBJ databases">
        <authorList>
            <person name="Palmer J.M."/>
        </authorList>
    </citation>
    <scope>NUCLEOTIDE SEQUENCE</scope>
    <source>
        <strain evidence="2">EPUS1.4</strain>
        <tissue evidence="2">Thallus</tissue>
    </source>
</reference>
<name>A0A8H7AKL3_9EURO</name>
<protein>
    <recommendedName>
        <fullName evidence="1">Tryptophan synthase beta chain-like PALP domain-containing protein</fullName>
    </recommendedName>
</protein>
<feature type="domain" description="Tryptophan synthase beta chain-like PALP" evidence="1">
    <location>
        <begin position="44"/>
        <end position="363"/>
    </location>
</feature>
<accession>A0A8H7AKL3</accession>
<organism evidence="2 3">
    <name type="scientific">Endocarpon pusillum</name>
    <dbReference type="NCBI Taxonomy" id="364733"/>
    <lineage>
        <taxon>Eukaryota</taxon>
        <taxon>Fungi</taxon>
        <taxon>Dikarya</taxon>
        <taxon>Ascomycota</taxon>
        <taxon>Pezizomycotina</taxon>
        <taxon>Eurotiomycetes</taxon>
        <taxon>Chaetothyriomycetidae</taxon>
        <taxon>Verrucariales</taxon>
        <taxon>Verrucariaceae</taxon>
        <taxon>Endocarpon</taxon>
    </lineage>
</organism>
<dbReference type="EMBL" id="JAACFV010000026">
    <property type="protein sequence ID" value="KAF7510798.1"/>
    <property type="molecule type" value="Genomic_DNA"/>
</dbReference>
<evidence type="ECO:0000313" key="2">
    <source>
        <dbReference type="EMBL" id="KAF7510798.1"/>
    </source>
</evidence>
<dbReference type="AlphaFoldDB" id="A0A8H7AKL3"/>
<dbReference type="PANTHER" id="PTHR42937:SF1">
    <property type="entry name" value="DIAMINOPROPIONATE AMMONIA-LYASE"/>
    <property type="match status" value="1"/>
</dbReference>
<dbReference type="OrthoDB" id="10059875at2759"/>
<evidence type="ECO:0000313" key="3">
    <source>
        <dbReference type="Proteomes" id="UP000606974"/>
    </source>
</evidence>